<organism evidence="2 3">
    <name type="scientific">Verticillium longisporum</name>
    <name type="common">Verticillium dahliae var. longisporum</name>
    <dbReference type="NCBI Taxonomy" id="100787"/>
    <lineage>
        <taxon>Eukaryota</taxon>
        <taxon>Fungi</taxon>
        <taxon>Dikarya</taxon>
        <taxon>Ascomycota</taxon>
        <taxon>Pezizomycotina</taxon>
        <taxon>Sordariomycetes</taxon>
        <taxon>Hypocreomycetidae</taxon>
        <taxon>Glomerellales</taxon>
        <taxon>Plectosphaerellaceae</taxon>
        <taxon>Verticillium</taxon>
    </lineage>
</organism>
<keyword evidence="3" id="KW-1185">Reference proteome</keyword>
<proteinExistence type="predicted"/>
<dbReference type="Proteomes" id="UP000044602">
    <property type="component" value="Unassembled WGS sequence"/>
</dbReference>
<sequence length="89" mass="9829">MGTLCGCLGREVGGATNKPRDREGQENAVKDREGHGRTAKVREVQVQSSHDQVLCKRPLRGAWKRQAPFIIARSLLLLLHGLIDDSVEV</sequence>
<evidence type="ECO:0000313" key="3">
    <source>
        <dbReference type="Proteomes" id="UP000044602"/>
    </source>
</evidence>
<feature type="region of interest" description="Disordered" evidence="1">
    <location>
        <begin position="13"/>
        <end position="43"/>
    </location>
</feature>
<feature type="compositionally biased region" description="Basic and acidic residues" evidence="1">
    <location>
        <begin position="18"/>
        <end position="43"/>
    </location>
</feature>
<gene>
    <name evidence="2" type="ORF">BN1708_001693</name>
</gene>
<accession>A0A0G4N4M1</accession>
<evidence type="ECO:0000256" key="1">
    <source>
        <dbReference type="SAM" id="MobiDB-lite"/>
    </source>
</evidence>
<evidence type="ECO:0000313" key="2">
    <source>
        <dbReference type="EMBL" id="CRK41284.1"/>
    </source>
</evidence>
<name>A0A0G4N4M1_VERLO</name>
<dbReference type="EMBL" id="CVQH01026971">
    <property type="protein sequence ID" value="CRK41284.1"/>
    <property type="molecule type" value="Genomic_DNA"/>
</dbReference>
<protein>
    <submittedName>
        <fullName evidence="2">Uncharacterized protein</fullName>
    </submittedName>
</protein>
<reference evidence="2 3" key="1">
    <citation type="submission" date="2015-05" db="EMBL/GenBank/DDBJ databases">
        <authorList>
            <person name="Wang D.B."/>
            <person name="Wang M."/>
        </authorList>
    </citation>
    <scope>NUCLEOTIDE SEQUENCE [LARGE SCALE GENOMIC DNA]</scope>
    <source>
        <strain evidence="2">VL1</strain>
    </source>
</reference>
<dbReference type="AlphaFoldDB" id="A0A0G4N4M1"/>